<accession>A0ABW5UKW2</accession>
<proteinExistence type="predicted"/>
<comment type="caution">
    <text evidence="1">The sequence shown here is derived from an EMBL/GenBank/DDBJ whole genome shotgun (WGS) entry which is preliminary data.</text>
</comment>
<reference evidence="2" key="1">
    <citation type="journal article" date="2019" name="Int. J. Syst. Evol. Microbiol.">
        <title>The Global Catalogue of Microorganisms (GCM) 10K type strain sequencing project: providing services to taxonomists for standard genome sequencing and annotation.</title>
        <authorList>
            <consortium name="The Broad Institute Genomics Platform"/>
            <consortium name="The Broad Institute Genome Sequencing Center for Infectious Disease"/>
            <person name="Wu L."/>
            <person name="Ma J."/>
        </authorList>
    </citation>
    <scope>NUCLEOTIDE SEQUENCE [LARGE SCALE GENOMIC DNA]</scope>
    <source>
        <strain evidence="2">TISTR 1906</strain>
    </source>
</reference>
<organism evidence="1 2">
    <name type="scientific">Comamonas terrae</name>
    <dbReference type="NCBI Taxonomy" id="673548"/>
    <lineage>
        <taxon>Bacteria</taxon>
        <taxon>Pseudomonadati</taxon>
        <taxon>Pseudomonadota</taxon>
        <taxon>Betaproteobacteria</taxon>
        <taxon>Burkholderiales</taxon>
        <taxon>Comamonadaceae</taxon>
        <taxon>Comamonas</taxon>
    </lineage>
</organism>
<gene>
    <name evidence="1" type="ORF">ACFSW6_09235</name>
</gene>
<evidence type="ECO:0000313" key="1">
    <source>
        <dbReference type="EMBL" id="MFD2754271.1"/>
    </source>
</evidence>
<protein>
    <submittedName>
        <fullName evidence="1">Uncharacterized protein</fullName>
    </submittedName>
</protein>
<dbReference type="RefSeq" id="WP_066481705.1">
    <property type="nucleotide sequence ID" value="NZ_BCNT01000016.1"/>
</dbReference>
<evidence type="ECO:0000313" key="2">
    <source>
        <dbReference type="Proteomes" id="UP001597463"/>
    </source>
</evidence>
<keyword evidence="2" id="KW-1185">Reference proteome</keyword>
<name>A0ABW5UKW2_9BURK</name>
<dbReference type="EMBL" id="JBHUMV010000003">
    <property type="protein sequence ID" value="MFD2754271.1"/>
    <property type="molecule type" value="Genomic_DNA"/>
</dbReference>
<sequence length="105" mass="12152">MLEKDELEKARRDRQIAVLQMRIEELQAVVSAQTVLLDSLYKNRFADEPAECEALINGFLEDLRSAKTLDPSTEEAVAEQQTRITMWMERFRNRVVLSLLRGEAI</sequence>
<dbReference type="Proteomes" id="UP001597463">
    <property type="component" value="Unassembled WGS sequence"/>
</dbReference>